<evidence type="ECO:0000313" key="3">
    <source>
        <dbReference type="Proteomes" id="UP000053989"/>
    </source>
</evidence>
<name>A0A0C3D3K7_9AGAM</name>
<dbReference type="EMBL" id="KN822354">
    <property type="protein sequence ID" value="KIM50671.1"/>
    <property type="molecule type" value="Genomic_DNA"/>
</dbReference>
<feature type="compositionally biased region" description="Gly residues" evidence="1">
    <location>
        <begin position="41"/>
        <end position="57"/>
    </location>
</feature>
<reference evidence="2 3" key="1">
    <citation type="submission" date="2014-04" db="EMBL/GenBank/DDBJ databases">
        <authorList>
            <consortium name="DOE Joint Genome Institute"/>
            <person name="Kuo A."/>
            <person name="Kohler A."/>
            <person name="Nagy L.G."/>
            <person name="Floudas D."/>
            <person name="Copeland A."/>
            <person name="Barry K.W."/>
            <person name="Cichocki N."/>
            <person name="Veneault-Fourrey C."/>
            <person name="LaButti K."/>
            <person name="Lindquist E.A."/>
            <person name="Lipzen A."/>
            <person name="Lundell T."/>
            <person name="Morin E."/>
            <person name="Murat C."/>
            <person name="Sun H."/>
            <person name="Tunlid A."/>
            <person name="Henrissat B."/>
            <person name="Grigoriev I.V."/>
            <person name="Hibbett D.S."/>
            <person name="Martin F."/>
            <person name="Nordberg H.P."/>
            <person name="Cantor M.N."/>
            <person name="Hua S.X."/>
        </authorList>
    </citation>
    <scope>NUCLEOTIDE SEQUENCE [LARGE SCALE GENOMIC DNA]</scope>
    <source>
        <strain evidence="2 3">Foug A</strain>
    </source>
</reference>
<feature type="compositionally biased region" description="Gly residues" evidence="1">
    <location>
        <begin position="18"/>
        <end position="34"/>
    </location>
</feature>
<organism evidence="2 3">
    <name type="scientific">Scleroderma citrinum Foug A</name>
    <dbReference type="NCBI Taxonomy" id="1036808"/>
    <lineage>
        <taxon>Eukaryota</taxon>
        <taxon>Fungi</taxon>
        <taxon>Dikarya</taxon>
        <taxon>Basidiomycota</taxon>
        <taxon>Agaricomycotina</taxon>
        <taxon>Agaricomycetes</taxon>
        <taxon>Agaricomycetidae</taxon>
        <taxon>Boletales</taxon>
        <taxon>Sclerodermatineae</taxon>
        <taxon>Sclerodermataceae</taxon>
        <taxon>Scleroderma</taxon>
    </lineage>
</organism>
<proteinExistence type="predicted"/>
<evidence type="ECO:0000313" key="2">
    <source>
        <dbReference type="EMBL" id="KIM50671.1"/>
    </source>
</evidence>
<dbReference type="InParanoid" id="A0A0C3D3K7"/>
<feature type="region of interest" description="Disordered" evidence="1">
    <location>
        <begin position="1"/>
        <end position="74"/>
    </location>
</feature>
<dbReference type="AlphaFoldDB" id="A0A0C3D3K7"/>
<dbReference type="STRING" id="1036808.A0A0C3D3K7"/>
<reference evidence="3" key="2">
    <citation type="submission" date="2015-01" db="EMBL/GenBank/DDBJ databases">
        <title>Evolutionary Origins and Diversification of the Mycorrhizal Mutualists.</title>
        <authorList>
            <consortium name="DOE Joint Genome Institute"/>
            <consortium name="Mycorrhizal Genomics Consortium"/>
            <person name="Kohler A."/>
            <person name="Kuo A."/>
            <person name="Nagy L.G."/>
            <person name="Floudas D."/>
            <person name="Copeland A."/>
            <person name="Barry K.W."/>
            <person name="Cichocki N."/>
            <person name="Veneault-Fourrey C."/>
            <person name="LaButti K."/>
            <person name="Lindquist E.A."/>
            <person name="Lipzen A."/>
            <person name="Lundell T."/>
            <person name="Morin E."/>
            <person name="Murat C."/>
            <person name="Riley R."/>
            <person name="Ohm R."/>
            <person name="Sun H."/>
            <person name="Tunlid A."/>
            <person name="Henrissat B."/>
            <person name="Grigoriev I.V."/>
            <person name="Hibbett D.S."/>
            <person name="Martin F."/>
        </authorList>
    </citation>
    <scope>NUCLEOTIDE SEQUENCE [LARGE SCALE GENOMIC DNA]</scope>
    <source>
        <strain evidence="3">Foug A</strain>
    </source>
</reference>
<dbReference type="OrthoDB" id="3365917at2759"/>
<protein>
    <submittedName>
        <fullName evidence="2">Uncharacterized protein</fullName>
    </submittedName>
</protein>
<dbReference type="Proteomes" id="UP000053989">
    <property type="component" value="Unassembled WGS sequence"/>
</dbReference>
<dbReference type="HOGENOM" id="CLU_057147_1_0_1"/>
<accession>A0A0C3D3K7</accession>
<sequence length="322" mass="32870">MYIPLFSTTRKRHERRGGGGGGGEGVGEGVVGGGEGEDGGESSGGSSGGKSSGGSGPSTGEIEPYPVPLKSSSVSGKSSASAYGYGGGKSITIPSGQLFEGRSAGGGTRNQIFGSKSYGSGYPGITGRGVAGRGFPFWFWPIVWGSTAAETAPYLNGSEYGDSFNTSRFGGPLMEATFISNNSTPNTAFHVLSDNSTITSLIDTVSGHCSSHLSSSSSKTPFPFNTSSPSAPQPGQVVQYYRASSVALTLDGYNNSATFSSNQNATDTPLPSNIDMTLLNCLNQTIALSMPLVDGSPVLFAVPSVPTLMLLSLVISSISSFI</sequence>
<gene>
    <name evidence="2" type="ORF">SCLCIDRAFT_34087</name>
</gene>
<keyword evidence="3" id="KW-1185">Reference proteome</keyword>
<evidence type="ECO:0000256" key="1">
    <source>
        <dbReference type="SAM" id="MobiDB-lite"/>
    </source>
</evidence>